<dbReference type="PANTHER" id="PTHR42759">
    <property type="entry name" value="MOXR FAMILY PROTEIN"/>
    <property type="match status" value="1"/>
</dbReference>
<evidence type="ECO:0000259" key="2">
    <source>
        <dbReference type="Pfam" id="PF17863"/>
    </source>
</evidence>
<dbReference type="Pfam" id="PF17863">
    <property type="entry name" value="AAA_lid_2"/>
    <property type="match status" value="1"/>
</dbReference>
<feature type="domain" description="ChlI/MoxR AAA lid" evidence="2">
    <location>
        <begin position="236"/>
        <end position="308"/>
    </location>
</feature>
<dbReference type="SUPFAM" id="SSF52540">
    <property type="entry name" value="P-loop containing nucleoside triphosphate hydrolases"/>
    <property type="match status" value="1"/>
</dbReference>
<evidence type="ECO:0000313" key="3">
    <source>
        <dbReference type="EMBL" id="QPJ61218.1"/>
    </source>
</evidence>
<dbReference type="PANTHER" id="PTHR42759:SF5">
    <property type="entry name" value="METHANOL DEHYDROGENASE REGULATOR"/>
    <property type="match status" value="1"/>
</dbReference>
<name>A0A7T0FZU5_9BACT</name>
<gene>
    <name evidence="3" type="ORF">G3M70_04665</name>
</gene>
<dbReference type="InterPro" id="IPR027417">
    <property type="entry name" value="P-loop_NTPase"/>
</dbReference>
<dbReference type="InterPro" id="IPR050764">
    <property type="entry name" value="CbbQ/NirQ/NorQ/GpvN"/>
</dbReference>
<dbReference type="InterPro" id="IPR041628">
    <property type="entry name" value="ChlI/MoxR_AAA_lid"/>
</dbReference>
<sequence length="316" mass="34878">MDPVLPENTLQSFERITSNIEKVMRGQSDSIQKLLVALISGGHVLLEDFPGTGKTTLAKALAQSIDASFKRIQFTPDLLPSDIVGVSVFSQSDQEFHFHEGPVFGDIVLADEINRASPRTQSALLEAMGEGHVTVDGKKRFLGELFFVIATQNPVEFHGTYPLPEAQMDRFAIQFNLGYVSPEDETGMLSDQLLGHPLENLTPCITRNEILQIKQQVKLIRISDELKRYAVDLVTATRTAEGVQMGASPRASLALMKTAQARALIEGSPFVRPEDIHTMAIPVIAHRLVLNSQARFSGRENREIVQNILETIPVPV</sequence>
<organism evidence="3 4">
    <name type="scientific">Candidatus Nitronauta litoralis</name>
    <dbReference type="NCBI Taxonomy" id="2705533"/>
    <lineage>
        <taxon>Bacteria</taxon>
        <taxon>Pseudomonadati</taxon>
        <taxon>Nitrospinota/Tectimicrobiota group</taxon>
        <taxon>Nitrospinota</taxon>
        <taxon>Nitrospinia</taxon>
        <taxon>Nitrospinales</taxon>
        <taxon>Nitrospinaceae</taxon>
        <taxon>Candidatus Nitronauta</taxon>
    </lineage>
</organism>
<protein>
    <submittedName>
        <fullName evidence="3">MoxR family ATPase</fullName>
    </submittedName>
</protein>
<evidence type="ECO:0000259" key="1">
    <source>
        <dbReference type="Pfam" id="PF07726"/>
    </source>
</evidence>
<dbReference type="GO" id="GO:0005524">
    <property type="term" value="F:ATP binding"/>
    <property type="evidence" value="ECO:0007669"/>
    <property type="project" value="InterPro"/>
</dbReference>
<evidence type="ECO:0000313" key="4">
    <source>
        <dbReference type="Proteomes" id="UP000594688"/>
    </source>
</evidence>
<dbReference type="GO" id="GO:0016887">
    <property type="term" value="F:ATP hydrolysis activity"/>
    <property type="evidence" value="ECO:0007669"/>
    <property type="project" value="InterPro"/>
</dbReference>
<dbReference type="AlphaFoldDB" id="A0A7T0FZU5"/>
<dbReference type="PIRSF" id="PIRSF002849">
    <property type="entry name" value="AAA_ATPase_chaperone_MoxR_prd"/>
    <property type="match status" value="1"/>
</dbReference>
<dbReference type="Proteomes" id="UP000594688">
    <property type="component" value="Chromosome"/>
</dbReference>
<dbReference type="KEGG" id="nli:G3M70_04665"/>
<dbReference type="InterPro" id="IPR011703">
    <property type="entry name" value="ATPase_AAA-3"/>
</dbReference>
<dbReference type="CDD" id="cd00009">
    <property type="entry name" value="AAA"/>
    <property type="match status" value="1"/>
</dbReference>
<accession>A0A7T0FZU5</accession>
<dbReference type="Pfam" id="PF07726">
    <property type="entry name" value="AAA_3"/>
    <property type="match status" value="1"/>
</dbReference>
<proteinExistence type="predicted"/>
<feature type="domain" description="ATPase AAA-3" evidence="1">
    <location>
        <begin position="43"/>
        <end position="172"/>
    </location>
</feature>
<dbReference type="EMBL" id="CP048685">
    <property type="protein sequence ID" value="QPJ61218.1"/>
    <property type="molecule type" value="Genomic_DNA"/>
</dbReference>
<dbReference type="Gene3D" id="1.10.8.80">
    <property type="entry name" value="Magnesium chelatase subunit I, C-Terminal domain"/>
    <property type="match status" value="1"/>
</dbReference>
<reference evidence="3 4" key="1">
    <citation type="submission" date="2020-02" db="EMBL/GenBank/DDBJ databases">
        <title>Genomic and physiological characterization of two novel Nitrospinaceae genera.</title>
        <authorList>
            <person name="Mueller A.J."/>
            <person name="Jung M.-Y."/>
            <person name="Strachan C.R."/>
            <person name="Herbold C.W."/>
            <person name="Kirkegaard R.H."/>
            <person name="Daims H."/>
        </authorList>
    </citation>
    <scope>NUCLEOTIDE SEQUENCE [LARGE SCALE GENOMIC DNA]</scope>
    <source>
        <strain evidence="3">EB</strain>
    </source>
</reference>
<dbReference type="Gene3D" id="3.40.50.300">
    <property type="entry name" value="P-loop containing nucleotide triphosphate hydrolases"/>
    <property type="match status" value="1"/>
</dbReference>